<dbReference type="AlphaFoldDB" id="A0AAV4YC21"/>
<name>A0AAV4YC21_CAEEX</name>
<dbReference type="EMBL" id="BPLR01019091">
    <property type="protein sequence ID" value="GIZ04474.1"/>
    <property type="molecule type" value="Genomic_DNA"/>
</dbReference>
<keyword evidence="2" id="KW-1185">Reference proteome</keyword>
<comment type="caution">
    <text evidence="1">The sequence shown here is derived from an EMBL/GenBank/DDBJ whole genome shotgun (WGS) entry which is preliminary data.</text>
</comment>
<accession>A0AAV4YC21</accession>
<sequence length="76" mass="8593">MKYDLLTSTFVHDTHPVEKPFNDILLGELSVLHKSRRRKKNSRLKAVDPNNAVKKGIGRESGNGVLCDESEEVFNI</sequence>
<organism evidence="1 2">
    <name type="scientific">Caerostris extrusa</name>
    <name type="common">Bark spider</name>
    <name type="synonym">Caerostris bankana</name>
    <dbReference type="NCBI Taxonomy" id="172846"/>
    <lineage>
        <taxon>Eukaryota</taxon>
        <taxon>Metazoa</taxon>
        <taxon>Ecdysozoa</taxon>
        <taxon>Arthropoda</taxon>
        <taxon>Chelicerata</taxon>
        <taxon>Arachnida</taxon>
        <taxon>Araneae</taxon>
        <taxon>Araneomorphae</taxon>
        <taxon>Entelegynae</taxon>
        <taxon>Araneoidea</taxon>
        <taxon>Araneidae</taxon>
        <taxon>Caerostris</taxon>
    </lineage>
</organism>
<proteinExistence type="predicted"/>
<evidence type="ECO:0000313" key="1">
    <source>
        <dbReference type="EMBL" id="GIZ04474.1"/>
    </source>
</evidence>
<protein>
    <submittedName>
        <fullName evidence="1">Uncharacterized protein</fullName>
    </submittedName>
</protein>
<gene>
    <name evidence="1" type="ORF">CEXT_759141</name>
</gene>
<evidence type="ECO:0000313" key="2">
    <source>
        <dbReference type="Proteomes" id="UP001054945"/>
    </source>
</evidence>
<reference evidence="1 2" key="1">
    <citation type="submission" date="2021-06" db="EMBL/GenBank/DDBJ databases">
        <title>Caerostris extrusa draft genome.</title>
        <authorList>
            <person name="Kono N."/>
            <person name="Arakawa K."/>
        </authorList>
    </citation>
    <scope>NUCLEOTIDE SEQUENCE [LARGE SCALE GENOMIC DNA]</scope>
</reference>
<dbReference type="Proteomes" id="UP001054945">
    <property type="component" value="Unassembled WGS sequence"/>
</dbReference>